<dbReference type="PANTHER" id="PTHR43376">
    <property type="entry name" value="OLIGOPEPTIDE TRANSPORT SYSTEM PERMEASE PROTEIN"/>
    <property type="match status" value="1"/>
</dbReference>
<dbReference type="GO" id="GO:0055085">
    <property type="term" value="P:transmembrane transport"/>
    <property type="evidence" value="ECO:0007669"/>
    <property type="project" value="InterPro"/>
</dbReference>
<evidence type="ECO:0000313" key="8">
    <source>
        <dbReference type="Proteomes" id="UP000317371"/>
    </source>
</evidence>
<evidence type="ECO:0000256" key="3">
    <source>
        <dbReference type="ARBA" id="ARBA00022989"/>
    </source>
</evidence>
<feature type="transmembrane region" description="Helical" evidence="5">
    <location>
        <begin position="279"/>
        <end position="301"/>
    </location>
</feature>
<proteinExistence type="inferred from homology"/>
<dbReference type="InterPro" id="IPR035906">
    <property type="entry name" value="MetI-like_sf"/>
</dbReference>
<keyword evidence="8" id="KW-1185">Reference proteome</keyword>
<evidence type="ECO:0000259" key="6">
    <source>
        <dbReference type="PROSITE" id="PS50928"/>
    </source>
</evidence>
<organism evidence="7 8">
    <name type="scientific">Litorilinea aerophila</name>
    <dbReference type="NCBI Taxonomy" id="1204385"/>
    <lineage>
        <taxon>Bacteria</taxon>
        <taxon>Bacillati</taxon>
        <taxon>Chloroflexota</taxon>
        <taxon>Caldilineae</taxon>
        <taxon>Caldilineales</taxon>
        <taxon>Caldilineaceae</taxon>
        <taxon>Litorilinea</taxon>
    </lineage>
</organism>
<dbReference type="EMBL" id="VIGC01000035">
    <property type="protein sequence ID" value="TQE93678.1"/>
    <property type="molecule type" value="Genomic_DNA"/>
</dbReference>
<evidence type="ECO:0000256" key="5">
    <source>
        <dbReference type="RuleBase" id="RU363032"/>
    </source>
</evidence>
<accession>A0A540VA87</accession>
<evidence type="ECO:0000313" key="7">
    <source>
        <dbReference type="EMBL" id="TQE93678.1"/>
    </source>
</evidence>
<dbReference type="AlphaFoldDB" id="A0A540VA87"/>
<feature type="transmembrane region" description="Helical" evidence="5">
    <location>
        <begin position="221"/>
        <end position="242"/>
    </location>
</feature>
<comment type="similarity">
    <text evidence="5">Belongs to the binding-protein-dependent transport system permease family.</text>
</comment>
<dbReference type="InterPro" id="IPR000515">
    <property type="entry name" value="MetI-like"/>
</dbReference>
<dbReference type="RefSeq" id="WP_141612008.1">
    <property type="nucleotide sequence ID" value="NZ_VIGC02000035.1"/>
</dbReference>
<dbReference type="GO" id="GO:0005886">
    <property type="term" value="C:plasma membrane"/>
    <property type="evidence" value="ECO:0007669"/>
    <property type="project" value="UniProtKB-SubCell"/>
</dbReference>
<keyword evidence="2 5" id="KW-0812">Transmembrane</keyword>
<sequence length="361" mass="40300">MTTAYELTAQEVAPESILRRWTQAVVHNYLVRKLLKTLFTIFVVTTLIFFLIRLLPGNPIEQYVNQLVVQYGMPIHEARDQAASLFAINLDQPLHIQYFNYLKNLLQGNLGNSILSPGTSVTSIILRFLPWTIFSVGTGLILSFIVGILLGLLMAYRRESLLDHVLTVLASIFSSVPNYLTGIMLVVWLGVQWKLLPIAQMRGSLSSGMQPSFSWAFIQDAFFHAALPITTYVLTTIGGWMLSMKSSTIGVLGEDYVTVARARGLRDWRITTAYVGRNAALPLFTQLTISIGFVVGGSFLIEQIFQYQGIGGILAASIAQRDYTVMQGVFLVITLSVVFANFFADILYSWLDPRIKLGRQD</sequence>
<feature type="transmembrane region" description="Helical" evidence="5">
    <location>
        <begin position="329"/>
        <end position="351"/>
    </location>
</feature>
<name>A0A540VA87_9CHLR</name>
<dbReference type="SUPFAM" id="SSF161098">
    <property type="entry name" value="MetI-like"/>
    <property type="match status" value="1"/>
</dbReference>
<protein>
    <submittedName>
        <fullName evidence="7">ABC transporter permease</fullName>
    </submittedName>
</protein>
<comment type="subcellular location">
    <subcellularLocation>
        <location evidence="5">Cell membrane</location>
        <topology evidence="5">Multi-pass membrane protein</topology>
    </subcellularLocation>
    <subcellularLocation>
        <location evidence="1">Membrane</location>
        <topology evidence="1">Multi-pass membrane protein</topology>
    </subcellularLocation>
</comment>
<feature type="transmembrane region" description="Helical" evidence="5">
    <location>
        <begin position="37"/>
        <end position="55"/>
    </location>
</feature>
<evidence type="ECO:0000256" key="4">
    <source>
        <dbReference type="ARBA" id="ARBA00023136"/>
    </source>
</evidence>
<evidence type="ECO:0000256" key="1">
    <source>
        <dbReference type="ARBA" id="ARBA00004141"/>
    </source>
</evidence>
<gene>
    <name evidence="7" type="ORF">FKZ61_20365</name>
</gene>
<dbReference type="OrthoDB" id="9769919at2"/>
<feature type="transmembrane region" description="Helical" evidence="5">
    <location>
        <begin position="165"/>
        <end position="191"/>
    </location>
</feature>
<reference evidence="7 8" key="1">
    <citation type="submission" date="2019-06" db="EMBL/GenBank/DDBJ databases">
        <title>Genome sequence of Litorilinea aerophila BAA-2444.</title>
        <authorList>
            <person name="Maclea K.S."/>
            <person name="Maurais E.G."/>
            <person name="Iannazzi L.C."/>
        </authorList>
    </citation>
    <scope>NUCLEOTIDE SEQUENCE [LARGE SCALE GENOMIC DNA]</scope>
    <source>
        <strain evidence="7 8">ATCC BAA-2444</strain>
    </source>
</reference>
<comment type="caution">
    <text evidence="7">The sequence shown here is derived from an EMBL/GenBank/DDBJ whole genome shotgun (WGS) entry which is preliminary data.</text>
</comment>
<keyword evidence="4 5" id="KW-0472">Membrane</keyword>
<dbReference type="PANTHER" id="PTHR43376:SF1">
    <property type="entry name" value="OLIGOPEPTIDE TRANSPORT SYSTEM PERMEASE PROTEIN"/>
    <property type="match status" value="1"/>
</dbReference>
<dbReference type="Gene3D" id="1.10.3720.10">
    <property type="entry name" value="MetI-like"/>
    <property type="match status" value="1"/>
</dbReference>
<feature type="domain" description="ABC transmembrane type-1" evidence="6">
    <location>
        <begin position="129"/>
        <end position="344"/>
    </location>
</feature>
<dbReference type="CDD" id="cd06261">
    <property type="entry name" value="TM_PBP2"/>
    <property type="match status" value="1"/>
</dbReference>
<dbReference type="Proteomes" id="UP000317371">
    <property type="component" value="Unassembled WGS sequence"/>
</dbReference>
<dbReference type="InParanoid" id="A0A540VA87"/>
<keyword evidence="5" id="KW-0813">Transport</keyword>
<keyword evidence="3 5" id="KW-1133">Transmembrane helix</keyword>
<evidence type="ECO:0000256" key="2">
    <source>
        <dbReference type="ARBA" id="ARBA00022692"/>
    </source>
</evidence>
<dbReference type="Pfam" id="PF00528">
    <property type="entry name" value="BPD_transp_1"/>
    <property type="match status" value="1"/>
</dbReference>
<dbReference type="PROSITE" id="PS50928">
    <property type="entry name" value="ABC_TM1"/>
    <property type="match status" value="1"/>
</dbReference>
<feature type="transmembrane region" description="Helical" evidence="5">
    <location>
        <begin position="128"/>
        <end position="153"/>
    </location>
</feature>